<reference evidence="1 2" key="1">
    <citation type="submission" date="2019-11" db="EMBL/GenBank/DDBJ databases">
        <title>Comparative genomics of hydrocarbon-degrading Desulfosarcina strains.</title>
        <authorList>
            <person name="Watanabe M."/>
            <person name="Kojima H."/>
            <person name="Fukui M."/>
        </authorList>
    </citation>
    <scope>NUCLEOTIDE SEQUENCE [LARGE SCALE GENOMIC DNA]</scope>
    <source>
        <strain evidence="1 2">28bB2T</strain>
    </source>
</reference>
<sequence length="1419" mass="160515">MDSDPKRLIDDPGPTYRGFRLQSLYALKRILESETGSNFQPEGIEDLAIYSSDGELLEAIQVKAYSAALSASSLGKPFFLRIKNLVKRNKGVSVTVVSYGPIGPELAAALEEHSVSARQNLISYIARIVDDKGSATGIVDALRLEQVAESSVTSDVTDALAAMCTGIAPERALEALWWWIYSAAEHRTLLDRRQIVSRVTSIGQFLAQRAAFHREWHTTVRPIKDISVPNEQRHTLAVEFASGVAVRPEHIALGLDVKREQLLSRIHAVLDESELAIVHGASGQGKTALAYRYSYDYYPEAWRYRVDLIEGDAHARSIALALAGHAEASSAQVLVCIDVQPGDTSWIELAKFLAPCTNVRVLVTLREEDWRRGFAKLFDLDYRDIELILDEREAERIYTRLRSAHDIPHVIDFADAWARFGRQGPLLEFVHFLHSNDTLESRLKSQITNLQDAARSGRIQDQELDLLRLASVATAYEAQVDVQKLAEKANVREPLRILESYESEFFLRLADDKRHIIALHPIRSRFLATFLTDGALLPWASAAKRVLPIISERDFERFLLCAFLYEPESRDAVLEAVNTFQPRRWTGLCGCMRALLWLGTEEYVTENRAVIKDAFARCNKAWSFMLHFDIAGIADITTADMFSGLGEIGTNAAEAARGFAARQTDTKRAFDRLDKFMRSRALKPLKPETNREWRSLGEACFWVGHLGIKSAAKEWVNEDLMTEALAAPEIEAFGEACVGVATLWGDRYQRWFDANREEVLARLRSNLRIVQFSESDEETSSEFLLSREERGLLAPGDGGSTTMSLNDLVVSKLQVVHNILPFKERYRSKGIGHRTGFLDPQYDESEKGILKRYLLPRWGPELNHLFGQLGSLSFRVPTWAEFSREVLNFRREVLEMCTELRSAILAHYRSKETVNMLSDHISTERWDSLKATSFCIDYLPKCAVDEWGLDPGSGQKKSLTEGDGNTTYDREKITGGFNKAAQEYTRTLGNFLTQALPVLVRNSVLGKATRQKKRKLLEAQLKEAGFDGVGRHLTMVNFTDFCKALSPFQREIERILGERAETQEHHALALRELPNIPNLCLLWHEFLERPVCTNDASARRSRARHLAELDTQKTLAYLRRQLDKRLAGISRDGAKFRVLDTRARWEDKPTLWITCDVGDPGRLVDVSYTLEKCLRKALASCRSNDGHRLVADLNWRQIVAVPLVMGKSPRKLAYPYFWGAVYSSSSADQSAYRHVPLPISTATWRQLALKQWETPRLQEFREFADAIARLWEQCGHFADFMRFGDDLDDFGVGIAQSYIRELQHDLNAVLQNVLDRCGQICEGFSNLSGEEMRDRPMLVECFSILTELESKLLPRSEWSGCESVGLQELAAWHGKLTEALGIVGIAEILWTADSLNLTCDIQRLEKALSQFDEEAWRTA</sequence>
<evidence type="ECO:0000313" key="1">
    <source>
        <dbReference type="EMBL" id="BBO84980.1"/>
    </source>
</evidence>
<organism evidence="1 2">
    <name type="scientific">Desulfosarcina ovata subsp. sediminis</name>
    <dbReference type="NCBI Taxonomy" id="885957"/>
    <lineage>
        <taxon>Bacteria</taxon>
        <taxon>Pseudomonadati</taxon>
        <taxon>Thermodesulfobacteriota</taxon>
        <taxon>Desulfobacteria</taxon>
        <taxon>Desulfobacterales</taxon>
        <taxon>Desulfosarcinaceae</taxon>
        <taxon>Desulfosarcina</taxon>
    </lineage>
</organism>
<dbReference type="KEGG" id="dov:DSCO28_55460"/>
<dbReference type="Proteomes" id="UP000425960">
    <property type="component" value="Chromosome"/>
</dbReference>
<name>A0A5K7ZXZ9_9BACT</name>
<accession>A0A5K7ZXZ9</accession>
<proteinExistence type="predicted"/>
<gene>
    <name evidence="1" type="ORF">DSCO28_55460</name>
</gene>
<dbReference type="EMBL" id="AP021876">
    <property type="protein sequence ID" value="BBO84980.1"/>
    <property type="molecule type" value="Genomic_DNA"/>
</dbReference>
<protein>
    <submittedName>
        <fullName evidence="1">Uncharacterized protein</fullName>
    </submittedName>
</protein>
<evidence type="ECO:0000313" key="2">
    <source>
        <dbReference type="Proteomes" id="UP000425960"/>
    </source>
</evidence>